<feature type="transmembrane region" description="Helical" evidence="2">
    <location>
        <begin position="704"/>
        <end position="725"/>
    </location>
</feature>
<keyword evidence="2" id="KW-1133">Transmembrane helix</keyword>
<keyword evidence="2" id="KW-0812">Transmembrane</keyword>
<keyword evidence="6" id="KW-1185">Reference proteome</keyword>
<dbReference type="InterPro" id="IPR057192">
    <property type="entry name" value="DUF7870"/>
</dbReference>
<feature type="domain" description="DUF7870" evidence="4">
    <location>
        <begin position="532"/>
        <end position="621"/>
    </location>
</feature>
<dbReference type="EMBL" id="JACMSC010000003">
    <property type="protein sequence ID" value="KAG6530443.1"/>
    <property type="molecule type" value="Genomic_DNA"/>
</dbReference>
<dbReference type="Pfam" id="PF08241">
    <property type="entry name" value="Methyltransf_11"/>
    <property type="match status" value="1"/>
</dbReference>
<protein>
    <recommendedName>
        <fullName evidence="7">Methyltransferase type 11 domain-containing protein</fullName>
    </recommendedName>
</protein>
<dbReference type="PANTHER" id="PTHR44843:SF14">
    <property type="entry name" value="METHYLTRANSFERASE TYPE 11 DOMAIN-CONTAINING PROTEIN"/>
    <property type="match status" value="1"/>
</dbReference>
<reference evidence="5 6" key="1">
    <citation type="submission" date="2020-08" db="EMBL/GenBank/DDBJ databases">
        <title>Plant Genome Project.</title>
        <authorList>
            <person name="Zhang R.-G."/>
        </authorList>
    </citation>
    <scope>NUCLEOTIDE SEQUENCE [LARGE SCALE GENOMIC DNA]</scope>
    <source>
        <tissue evidence="5">Rhizome</tissue>
    </source>
</reference>
<keyword evidence="2" id="KW-0472">Membrane</keyword>
<accession>A0A8J5HLZ9</accession>
<feature type="transmembrane region" description="Helical" evidence="2">
    <location>
        <begin position="93"/>
        <end position="113"/>
    </location>
</feature>
<dbReference type="PANTHER" id="PTHR44843">
    <property type="entry name" value="METHYLTRANSFERASE"/>
    <property type="match status" value="1"/>
</dbReference>
<dbReference type="InterPro" id="IPR029063">
    <property type="entry name" value="SAM-dependent_MTases_sf"/>
</dbReference>
<comment type="caution">
    <text evidence="5">The sequence shown here is derived from an EMBL/GenBank/DDBJ whole genome shotgun (WGS) entry which is preliminary data.</text>
</comment>
<dbReference type="AlphaFoldDB" id="A0A8J5HLZ9"/>
<feature type="domain" description="Methyltransferase type 11" evidence="3">
    <location>
        <begin position="260"/>
        <end position="311"/>
    </location>
</feature>
<feature type="transmembrane region" description="Helical" evidence="2">
    <location>
        <begin position="125"/>
        <end position="148"/>
    </location>
</feature>
<dbReference type="Gene3D" id="3.40.50.150">
    <property type="entry name" value="Vaccinia Virus protein VP39"/>
    <property type="match status" value="2"/>
</dbReference>
<evidence type="ECO:0000259" key="4">
    <source>
        <dbReference type="Pfam" id="PF25276"/>
    </source>
</evidence>
<evidence type="ECO:0000259" key="3">
    <source>
        <dbReference type="Pfam" id="PF08241"/>
    </source>
</evidence>
<dbReference type="InterPro" id="IPR013216">
    <property type="entry name" value="Methyltransf_11"/>
</dbReference>
<gene>
    <name evidence="5" type="ORF">ZIOFF_012682</name>
</gene>
<sequence>MLPPRSTVGSLDGSDCRPNERPRSRRGLPCRTFFRHIYPPFFVVISADDEAAIAKEGEKEGEETRRRSRRAQPQWRERVADEVRRRNRHGSPFYAFPSLLFRVYSLICYFPAMEPAEKRCSVGNLLVRALLIFVSVFLLRFVYVVTIYGGSCTAGDNCFFSLPGESLALAGSSGGVVASASIASADASLGYPADPAVRSLWTSREWRKAVEFYSSVMQDLVVEGFLSQDSKCLCVDTPAGYEVLALKEIGVPDAVGIAKKSAPPLVVAGGDPLFLPFKNATFDFVFAGQSLDQSKRPADLAAEIARTLRPHWFLVVLTTSAGDSYSLHSLAQLFPGFINVRSREINHWDSKSQPLREIVLQKQEGVQIVFTKVNSHDECPVLEHKLQILQLAEPLIEEEPLKPWITLKRNIQNVKYLPSIADISFKQRYIYVDVGARSYGSSIGSWFRKQYPKQNHTFEIYAIEADRAFHKEYATKKGVNLLPFAAWVRNETLTFEINHDPDNHDVEQGRGMGRIRPFGASDGRVSTGSVHAIQGFDFAAWLKRTFTEKDYVVMKMDVEGTEFDLIPRLFKTGAICLIDELFLECHYNRWQKCCPGQRSPKYQNTYGKCLKLFTSLRDSGVLFFIVAVKETLLCSLFHAREVFCSGTSIKYDLFSQSQAFTNALEVRSPDPDPAGPTAMTVALAQLLLSWALLVHALSMLIRLMLLLLLVCYLAIVVVKFLLVIVQGCGCSRDEEVNVSAPELSLRRHNQDAPSHSASSLGAAGLAEDVARVGSQDLPSTDAAAVLLHLATEVDNSDNIECAARQDAGQAASQAGKRIVKVSALSIHLKSLFSFRSHANLVRKKPHMARMD</sequence>
<feature type="domain" description="DUF7870" evidence="4">
    <location>
        <begin position="393"/>
        <end position="489"/>
    </location>
</feature>
<organism evidence="5 6">
    <name type="scientific">Zingiber officinale</name>
    <name type="common">Ginger</name>
    <name type="synonym">Amomum zingiber</name>
    <dbReference type="NCBI Taxonomy" id="94328"/>
    <lineage>
        <taxon>Eukaryota</taxon>
        <taxon>Viridiplantae</taxon>
        <taxon>Streptophyta</taxon>
        <taxon>Embryophyta</taxon>
        <taxon>Tracheophyta</taxon>
        <taxon>Spermatophyta</taxon>
        <taxon>Magnoliopsida</taxon>
        <taxon>Liliopsida</taxon>
        <taxon>Zingiberales</taxon>
        <taxon>Zingiberaceae</taxon>
        <taxon>Zingiber</taxon>
    </lineage>
</organism>
<dbReference type="GO" id="GO:0008757">
    <property type="term" value="F:S-adenosylmethionine-dependent methyltransferase activity"/>
    <property type="evidence" value="ECO:0007669"/>
    <property type="project" value="InterPro"/>
</dbReference>
<feature type="region of interest" description="Disordered" evidence="1">
    <location>
        <begin position="1"/>
        <end position="24"/>
    </location>
</feature>
<dbReference type="SUPFAM" id="SSF53335">
    <property type="entry name" value="S-adenosyl-L-methionine-dependent methyltransferases"/>
    <property type="match status" value="2"/>
</dbReference>
<proteinExistence type="predicted"/>
<evidence type="ECO:0008006" key="7">
    <source>
        <dbReference type="Google" id="ProtNLM"/>
    </source>
</evidence>
<evidence type="ECO:0000313" key="5">
    <source>
        <dbReference type="EMBL" id="KAG6530443.1"/>
    </source>
</evidence>
<evidence type="ECO:0000313" key="6">
    <source>
        <dbReference type="Proteomes" id="UP000734854"/>
    </source>
</evidence>
<dbReference type="Pfam" id="PF25276">
    <property type="entry name" value="DUF7870"/>
    <property type="match status" value="2"/>
</dbReference>
<name>A0A8J5HLZ9_ZINOF</name>
<evidence type="ECO:0000256" key="2">
    <source>
        <dbReference type="SAM" id="Phobius"/>
    </source>
</evidence>
<dbReference type="Proteomes" id="UP000734854">
    <property type="component" value="Unassembled WGS sequence"/>
</dbReference>
<evidence type="ECO:0000256" key="1">
    <source>
        <dbReference type="SAM" id="MobiDB-lite"/>
    </source>
</evidence>